<protein>
    <submittedName>
        <fullName evidence="9">N-acetylglucosamine-6-phosphate deacetylase</fullName>
        <ecNumber evidence="9">3.5.1.25</ecNumber>
    </submittedName>
</protein>
<feature type="binding site" evidence="7">
    <location>
        <position position="132"/>
    </location>
    <ligand>
        <name>Zn(2+)</name>
        <dbReference type="ChEBI" id="CHEBI:29105"/>
    </ligand>
</feature>
<evidence type="ECO:0000256" key="6">
    <source>
        <dbReference type="PIRSR" id="PIRSR038994-1"/>
    </source>
</evidence>
<keyword evidence="3 5" id="KW-0378">Hydrolase</keyword>
<dbReference type="InterPro" id="IPR011059">
    <property type="entry name" value="Metal-dep_hydrolase_composite"/>
</dbReference>
<evidence type="ECO:0000256" key="7">
    <source>
        <dbReference type="PIRSR" id="PIRSR038994-3"/>
    </source>
</evidence>
<dbReference type="RefSeq" id="WP_274958398.1">
    <property type="nucleotide sequence ID" value="NZ_DYWQ01000010.1"/>
</dbReference>
<dbReference type="SUPFAM" id="SSF51338">
    <property type="entry name" value="Composite domain of metallo-dependent hydrolases"/>
    <property type="match status" value="1"/>
</dbReference>
<dbReference type="Pfam" id="PF01979">
    <property type="entry name" value="Amidohydro_1"/>
    <property type="match status" value="1"/>
</dbReference>
<dbReference type="GO" id="GO:0008448">
    <property type="term" value="F:N-acetylglucosamine-6-phosphate deacetylase activity"/>
    <property type="evidence" value="ECO:0007669"/>
    <property type="project" value="UniProtKB-EC"/>
</dbReference>
<dbReference type="CDD" id="cd00854">
    <property type="entry name" value="NagA"/>
    <property type="match status" value="1"/>
</dbReference>
<dbReference type="Gene3D" id="2.30.40.10">
    <property type="entry name" value="Urease, subunit C, domain 1"/>
    <property type="match status" value="1"/>
</dbReference>
<evidence type="ECO:0000259" key="8">
    <source>
        <dbReference type="Pfam" id="PF01979"/>
    </source>
</evidence>
<keyword evidence="4 5" id="KW-0119">Carbohydrate metabolism</keyword>
<dbReference type="Proteomes" id="UP000697330">
    <property type="component" value="Unassembled WGS sequence"/>
</dbReference>
<dbReference type="SUPFAM" id="SSF51556">
    <property type="entry name" value="Metallo-dependent hydrolases"/>
    <property type="match status" value="1"/>
</dbReference>
<name>A0A921KM44_9ACTN</name>
<comment type="caution">
    <text evidence="9">The sequence shown here is derived from an EMBL/GenBank/DDBJ whole genome shotgun (WGS) entry which is preliminary data.</text>
</comment>
<dbReference type="InterPro" id="IPR006680">
    <property type="entry name" value="Amidohydro-rel"/>
</dbReference>
<dbReference type="EC" id="3.5.1.25" evidence="9"/>
<dbReference type="AlphaFoldDB" id="A0A921KM44"/>
<comment type="similarity">
    <text evidence="1 5">Belongs to the metallo-dependent hydrolases superfamily. NagA family.</text>
</comment>
<dbReference type="Gene3D" id="3.20.20.140">
    <property type="entry name" value="Metal-dependent hydrolases"/>
    <property type="match status" value="1"/>
</dbReference>
<evidence type="ECO:0000256" key="3">
    <source>
        <dbReference type="ARBA" id="ARBA00022801"/>
    </source>
</evidence>
<evidence type="ECO:0000313" key="9">
    <source>
        <dbReference type="EMBL" id="HJF44291.1"/>
    </source>
</evidence>
<feature type="binding site" evidence="7">
    <location>
        <position position="199"/>
    </location>
    <ligand>
        <name>Zn(2+)</name>
        <dbReference type="ChEBI" id="CHEBI:29105"/>
    </ligand>
</feature>
<gene>
    <name evidence="9" type="primary">nagA</name>
    <name evidence="9" type="ORF">K8U72_00685</name>
</gene>
<dbReference type="GO" id="GO:0006046">
    <property type="term" value="P:N-acetylglucosamine catabolic process"/>
    <property type="evidence" value="ECO:0007669"/>
    <property type="project" value="TreeGrafter"/>
</dbReference>
<evidence type="ECO:0000256" key="5">
    <source>
        <dbReference type="PIRNR" id="PIRNR038994"/>
    </source>
</evidence>
<dbReference type="EMBL" id="DYWQ01000010">
    <property type="protein sequence ID" value="HJF44291.1"/>
    <property type="molecule type" value="Genomic_DNA"/>
</dbReference>
<proteinExistence type="inferred from homology"/>
<evidence type="ECO:0000256" key="1">
    <source>
        <dbReference type="ARBA" id="ARBA00010716"/>
    </source>
</evidence>
<dbReference type="GO" id="GO:0046872">
    <property type="term" value="F:metal ion binding"/>
    <property type="evidence" value="ECO:0007669"/>
    <property type="project" value="UniProtKB-KW"/>
</dbReference>
<reference evidence="9" key="1">
    <citation type="journal article" date="2021" name="PeerJ">
        <title>Extensive microbial diversity within the chicken gut microbiome revealed by metagenomics and culture.</title>
        <authorList>
            <person name="Gilroy R."/>
            <person name="Ravi A."/>
            <person name="Getino M."/>
            <person name="Pursley I."/>
            <person name="Horton D.L."/>
            <person name="Alikhan N.F."/>
            <person name="Baker D."/>
            <person name="Gharbi K."/>
            <person name="Hall N."/>
            <person name="Watson M."/>
            <person name="Adriaenssens E.M."/>
            <person name="Foster-Nyarko E."/>
            <person name="Jarju S."/>
            <person name="Secka A."/>
            <person name="Antonio M."/>
            <person name="Oren A."/>
            <person name="Chaudhuri R.R."/>
            <person name="La Ragione R."/>
            <person name="Hildebrand F."/>
            <person name="Pallen M.J."/>
        </authorList>
    </citation>
    <scope>NUCLEOTIDE SEQUENCE</scope>
    <source>
        <strain evidence="9">CHK124-7917</strain>
    </source>
</reference>
<dbReference type="PANTHER" id="PTHR11113:SF14">
    <property type="entry name" value="N-ACETYLGLUCOSAMINE-6-PHOSPHATE DEACETYLASE"/>
    <property type="match status" value="1"/>
</dbReference>
<reference evidence="9" key="2">
    <citation type="submission" date="2021-09" db="EMBL/GenBank/DDBJ databases">
        <authorList>
            <person name="Gilroy R."/>
        </authorList>
    </citation>
    <scope>NUCLEOTIDE SEQUENCE</scope>
    <source>
        <strain evidence="9">CHK124-7917</strain>
    </source>
</reference>
<dbReference type="PANTHER" id="PTHR11113">
    <property type="entry name" value="N-ACETYLGLUCOSAMINE-6-PHOSPHATE DEACETYLASE"/>
    <property type="match status" value="1"/>
</dbReference>
<sequence>MLSSCYITGARVLAGDELARLNVTVEDGVVTDLSSAYDNEKNLPVVDASGLLALPGFIDVHTHGAAGFDVNAADVEGLRAIGRFFASQGTTGWLCSILTDTPEQTLWCIEQARKVIEGGPYDGAALLGIHLEGPCLSSEYKGAMPEHLLMHEATADLFRQYQEAAGGHVLYTTLAPEVPGVPELIPQLEALGITCAIGHSGAGYDLSWACVNAGAKAATHVGNAMRLFHQHEPAIFGVALESDIYAETICDGRHLVPGTVRLYVKTKGWDRLLGITDSIMAAGLPDGNYKLGVNDVVVEDGDAKLASTGVRAGSTLTQATALRNFMKFTGAPVEKAAKPLSENPARLFGWTDRGRIAVGAHADLVLMDDSYDVVRTIVGGRTVYERA</sequence>
<evidence type="ECO:0000256" key="4">
    <source>
        <dbReference type="ARBA" id="ARBA00023277"/>
    </source>
</evidence>
<dbReference type="NCBIfam" id="TIGR00221">
    <property type="entry name" value="nagA"/>
    <property type="match status" value="1"/>
</dbReference>
<evidence type="ECO:0000313" key="10">
    <source>
        <dbReference type="Proteomes" id="UP000697330"/>
    </source>
</evidence>
<dbReference type="InterPro" id="IPR032466">
    <property type="entry name" value="Metal_Hydrolase"/>
</dbReference>
<dbReference type="PIRSF" id="PIRSF038994">
    <property type="entry name" value="NagA"/>
    <property type="match status" value="1"/>
</dbReference>
<feature type="active site" description="Proton donor/acceptor" evidence="6">
    <location>
        <position position="277"/>
    </location>
</feature>
<keyword evidence="2 7" id="KW-0479">Metal-binding</keyword>
<feature type="binding site" evidence="7">
    <location>
        <position position="220"/>
    </location>
    <ligand>
        <name>Zn(2+)</name>
        <dbReference type="ChEBI" id="CHEBI:29105"/>
    </ligand>
</feature>
<organism evidence="9 10">
    <name type="scientific">Thermophilibacter provencensis</name>
    <dbReference type="NCBI Taxonomy" id="1852386"/>
    <lineage>
        <taxon>Bacteria</taxon>
        <taxon>Bacillati</taxon>
        <taxon>Actinomycetota</taxon>
        <taxon>Coriobacteriia</taxon>
        <taxon>Coriobacteriales</taxon>
        <taxon>Atopobiaceae</taxon>
        <taxon>Thermophilibacter</taxon>
    </lineage>
</organism>
<accession>A0A921KM44</accession>
<dbReference type="InterPro" id="IPR003764">
    <property type="entry name" value="GlcNAc_6-P_deAcase"/>
</dbReference>
<evidence type="ECO:0000256" key="2">
    <source>
        <dbReference type="ARBA" id="ARBA00022723"/>
    </source>
</evidence>
<comment type="cofactor">
    <cofactor evidence="7">
        <name>a divalent metal cation</name>
        <dbReference type="ChEBI" id="CHEBI:60240"/>
    </cofactor>
    <text evidence="7">Binds 1 divalent metal cation per subunit.</text>
</comment>
<feature type="domain" description="Amidohydrolase-related" evidence="8">
    <location>
        <begin position="53"/>
        <end position="383"/>
    </location>
</feature>